<comment type="caution">
    <text evidence="1">The sequence shown here is derived from an EMBL/GenBank/DDBJ whole genome shotgun (WGS) entry which is preliminary data.</text>
</comment>
<accession>A0A1C1A0X9</accession>
<sequence>MAPRNQGMSKFFSDVKQWFLHFATTYSIAVKSGANVAGKQIMEAMEQLNQPADIPAGKLFAAVKIGVQHASEHMVNAGITFVEQMKNGQKSSKK</sequence>
<reference evidence="2" key="1">
    <citation type="submission" date="2016-05" db="EMBL/GenBank/DDBJ databases">
        <title>Paenibacillus oryzae. sp. nov., isolated from the rice root.</title>
        <authorList>
            <person name="Zhang J."/>
            <person name="Zhang X."/>
        </authorList>
    </citation>
    <scope>NUCLEOTIDE SEQUENCE [LARGE SCALE GENOMIC DNA]</scope>
    <source>
        <strain evidence="2">KCTC13222</strain>
    </source>
</reference>
<dbReference type="AlphaFoldDB" id="A0A1C1A0X9"/>
<protein>
    <submittedName>
        <fullName evidence="1">Uncharacterized protein</fullName>
    </submittedName>
</protein>
<dbReference type="OrthoDB" id="2880699at2"/>
<evidence type="ECO:0000313" key="2">
    <source>
        <dbReference type="Proteomes" id="UP000093309"/>
    </source>
</evidence>
<name>A0A1C1A0X9_9BACL</name>
<organism evidence="1 2">
    <name type="scientific">Paenibacillus pectinilyticus</name>
    <dbReference type="NCBI Taxonomy" id="512399"/>
    <lineage>
        <taxon>Bacteria</taxon>
        <taxon>Bacillati</taxon>
        <taxon>Bacillota</taxon>
        <taxon>Bacilli</taxon>
        <taxon>Bacillales</taxon>
        <taxon>Paenibacillaceae</taxon>
        <taxon>Paenibacillus</taxon>
    </lineage>
</organism>
<dbReference type="EMBL" id="LYPC01000021">
    <property type="protein sequence ID" value="OCT13978.1"/>
    <property type="molecule type" value="Genomic_DNA"/>
</dbReference>
<gene>
    <name evidence="1" type="ORF">A8709_00090</name>
</gene>
<keyword evidence="2" id="KW-1185">Reference proteome</keyword>
<dbReference type="Proteomes" id="UP000093309">
    <property type="component" value="Unassembled WGS sequence"/>
</dbReference>
<dbReference type="STRING" id="512399.A8709_00090"/>
<evidence type="ECO:0000313" key="1">
    <source>
        <dbReference type="EMBL" id="OCT13978.1"/>
    </source>
</evidence>
<dbReference type="RefSeq" id="WP_065853405.1">
    <property type="nucleotide sequence ID" value="NZ_LYPC01000021.1"/>
</dbReference>
<proteinExistence type="predicted"/>